<dbReference type="Gene3D" id="3.40.30.10">
    <property type="entry name" value="Glutaredoxin"/>
    <property type="match status" value="1"/>
</dbReference>
<dbReference type="PROSITE" id="PS00194">
    <property type="entry name" value="THIOREDOXIN_1"/>
    <property type="match status" value="1"/>
</dbReference>
<gene>
    <name evidence="2" type="ORF">GCM10010319_33200</name>
</gene>
<evidence type="ECO:0000313" key="3">
    <source>
        <dbReference type="Proteomes" id="UP001500063"/>
    </source>
</evidence>
<comment type="caution">
    <text evidence="2">The sequence shown here is derived from an EMBL/GenBank/DDBJ whole genome shotgun (WGS) entry which is preliminary data.</text>
</comment>
<dbReference type="InterPro" id="IPR013766">
    <property type="entry name" value="Thioredoxin_domain"/>
</dbReference>
<name>A0ABN0X2E4_9ACTN</name>
<evidence type="ECO:0000313" key="2">
    <source>
        <dbReference type="EMBL" id="GAA0353395.1"/>
    </source>
</evidence>
<proteinExistence type="predicted"/>
<dbReference type="Proteomes" id="UP001500063">
    <property type="component" value="Unassembled WGS sequence"/>
</dbReference>
<keyword evidence="3" id="KW-1185">Reference proteome</keyword>
<dbReference type="PROSITE" id="PS51352">
    <property type="entry name" value="THIOREDOXIN_2"/>
    <property type="match status" value="1"/>
</dbReference>
<reference evidence="2 3" key="1">
    <citation type="journal article" date="2019" name="Int. J. Syst. Evol. Microbiol.">
        <title>The Global Catalogue of Microorganisms (GCM) 10K type strain sequencing project: providing services to taxonomists for standard genome sequencing and annotation.</title>
        <authorList>
            <consortium name="The Broad Institute Genomics Platform"/>
            <consortium name="The Broad Institute Genome Sequencing Center for Infectious Disease"/>
            <person name="Wu L."/>
            <person name="Ma J."/>
        </authorList>
    </citation>
    <scope>NUCLEOTIDE SEQUENCE [LARGE SCALE GENOMIC DNA]</scope>
    <source>
        <strain evidence="2 3">JCM 4565</strain>
    </source>
</reference>
<dbReference type="InterPro" id="IPR017937">
    <property type="entry name" value="Thioredoxin_CS"/>
</dbReference>
<evidence type="ECO:0000259" key="1">
    <source>
        <dbReference type="PROSITE" id="PS51352"/>
    </source>
</evidence>
<organism evidence="2 3">
    <name type="scientific">Streptomyces blastmyceticus</name>
    <dbReference type="NCBI Taxonomy" id="68180"/>
    <lineage>
        <taxon>Bacteria</taxon>
        <taxon>Bacillati</taxon>
        <taxon>Actinomycetota</taxon>
        <taxon>Actinomycetes</taxon>
        <taxon>Kitasatosporales</taxon>
        <taxon>Streptomycetaceae</taxon>
        <taxon>Streptomyces</taxon>
    </lineage>
</organism>
<dbReference type="SUPFAM" id="SSF52833">
    <property type="entry name" value="Thioredoxin-like"/>
    <property type="match status" value="1"/>
</dbReference>
<dbReference type="InterPro" id="IPR036249">
    <property type="entry name" value="Thioredoxin-like_sf"/>
</dbReference>
<feature type="domain" description="Thioredoxin" evidence="1">
    <location>
        <begin position="48"/>
        <end position="185"/>
    </location>
</feature>
<dbReference type="EMBL" id="BAAABW010000017">
    <property type="protein sequence ID" value="GAA0353395.1"/>
    <property type="molecule type" value="Genomic_DNA"/>
</dbReference>
<dbReference type="RefSeq" id="WP_344118509.1">
    <property type="nucleotide sequence ID" value="NZ_BAAABW010000017.1"/>
</dbReference>
<protein>
    <recommendedName>
        <fullName evidence="1">Thioredoxin domain-containing protein</fullName>
    </recommendedName>
</protein>
<sequence length="185" mass="19946">MPVLISVLVLVGALCTLDLILTVGVVKRLREHGELLRSQATNGPRSSIQLGEQVGEFTAHTVDGEPVSRDMMTGETLVGFFTPNCGPCKELLPRFVEHARTMPGGRARVLATVVGEAEQIRPMIDELRAVAQVVTQARNEEAVGLAFEIMAFPTVLKVMPDTDGRVVVTSDSAHLSLPEVPVRVP</sequence>
<accession>A0ABN0X2E4</accession>